<dbReference type="PANTHER" id="PTHR30133">
    <property type="entry name" value="CATIONIC AMINO ACID TRANSPORTER, MEMBRANE COMPONENT"/>
    <property type="match status" value="1"/>
</dbReference>
<dbReference type="GO" id="GO:0043190">
    <property type="term" value="C:ATP-binding cassette (ABC) transporter complex"/>
    <property type="evidence" value="ECO:0007669"/>
    <property type="project" value="InterPro"/>
</dbReference>
<dbReference type="InterPro" id="IPR005829">
    <property type="entry name" value="Sugar_transporter_CS"/>
</dbReference>
<dbReference type="CDD" id="cd06261">
    <property type="entry name" value="TM_PBP2"/>
    <property type="match status" value="1"/>
</dbReference>
<evidence type="ECO:0000313" key="11">
    <source>
        <dbReference type="EMBL" id="AQS41158.1"/>
    </source>
</evidence>
<evidence type="ECO:0000313" key="12">
    <source>
        <dbReference type="Proteomes" id="UP000188912"/>
    </source>
</evidence>
<keyword evidence="3 9" id="KW-0813">Transport</keyword>
<dbReference type="EMBL" id="CP017315">
    <property type="protein sequence ID" value="AQS41158.1"/>
    <property type="molecule type" value="Genomic_DNA"/>
</dbReference>
<feature type="transmembrane region" description="Helical" evidence="9">
    <location>
        <begin position="61"/>
        <end position="82"/>
    </location>
</feature>
<dbReference type="Proteomes" id="UP000188912">
    <property type="component" value="Chromosome"/>
</dbReference>
<reference evidence="11 12" key="1">
    <citation type="journal article" date="2010" name="Science">
        <title>Genomic comparison of the ants Camponotus floridanus and Harpegnathos saltator.</title>
        <authorList>
            <person name="Bonasio R."/>
            <person name="Zhang G."/>
            <person name="Ye C."/>
            <person name="Mutti N.S."/>
            <person name="Fang X."/>
            <person name="Qin N."/>
            <person name="Donahue G."/>
            <person name="Yang P."/>
            <person name="Li Q."/>
            <person name="Li C."/>
            <person name="Zhang P."/>
            <person name="Huang Z."/>
            <person name="Berger S.L."/>
            <person name="Reinberg D."/>
            <person name="Wang J."/>
            <person name="Liebig J."/>
        </authorList>
    </citation>
    <scope>NUCLEOTIDE SEQUENCE [LARGE SCALE GENOMIC DNA]</scope>
    <source>
        <strain evidence="11 12">Hsal</strain>
    </source>
</reference>
<gene>
    <name evidence="11" type="primary">occQ</name>
    <name evidence="11" type="ORF">BHV28_04460</name>
</gene>
<evidence type="ECO:0000256" key="8">
    <source>
        <dbReference type="ARBA" id="ARBA00023136"/>
    </source>
</evidence>
<dbReference type="InterPro" id="IPR010065">
    <property type="entry name" value="AA_ABC_transptr_permease_3TM"/>
</dbReference>
<dbReference type="GO" id="GO:0022857">
    <property type="term" value="F:transmembrane transporter activity"/>
    <property type="evidence" value="ECO:0007669"/>
    <property type="project" value="InterPro"/>
</dbReference>
<comment type="similarity">
    <text evidence="2">Belongs to the binding-protein-dependent transport system permease family. HisMQ subfamily.</text>
</comment>
<dbReference type="InterPro" id="IPR035906">
    <property type="entry name" value="MetI-like_sf"/>
</dbReference>
<proteinExistence type="inferred from homology"/>
<dbReference type="Pfam" id="PF00528">
    <property type="entry name" value="BPD_transp_1"/>
    <property type="match status" value="1"/>
</dbReference>
<keyword evidence="12" id="KW-1185">Reference proteome</keyword>
<keyword evidence="8 9" id="KW-0472">Membrane</keyword>
<dbReference type="PROSITE" id="PS00217">
    <property type="entry name" value="SUGAR_TRANSPORT_2"/>
    <property type="match status" value="1"/>
</dbReference>
<evidence type="ECO:0000256" key="3">
    <source>
        <dbReference type="ARBA" id="ARBA00022448"/>
    </source>
</evidence>
<evidence type="ECO:0000256" key="9">
    <source>
        <dbReference type="RuleBase" id="RU363032"/>
    </source>
</evidence>
<dbReference type="SUPFAM" id="SSF161098">
    <property type="entry name" value="MetI-like"/>
    <property type="match status" value="1"/>
</dbReference>
<keyword evidence="6 9" id="KW-0812">Transmembrane</keyword>
<feature type="transmembrane region" description="Helical" evidence="9">
    <location>
        <begin position="88"/>
        <end position="107"/>
    </location>
</feature>
<dbReference type="PROSITE" id="PS50928">
    <property type="entry name" value="ABC_TM1"/>
    <property type="match status" value="1"/>
</dbReference>
<name>A0A1U9JTG7_9HYPH</name>
<evidence type="ECO:0000256" key="1">
    <source>
        <dbReference type="ARBA" id="ARBA00004429"/>
    </source>
</evidence>
<protein>
    <submittedName>
        <fullName evidence="11">Octopine transport system permease protein OccQ</fullName>
    </submittedName>
</protein>
<feature type="transmembrane region" description="Helical" evidence="9">
    <location>
        <begin position="193"/>
        <end position="212"/>
    </location>
</feature>
<dbReference type="STRING" id="1902579.BHV28_04460"/>
<comment type="subcellular location">
    <subcellularLocation>
        <location evidence="1">Cell inner membrane</location>
        <topology evidence="1">Multi-pass membrane protein</topology>
    </subcellularLocation>
    <subcellularLocation>
        <location evidence="9">Cell membrane</location>
        <topology evidence="9">Multi-pass membrane protein</topology>
    </subcellularLocation>
</comment>
<evidence type="ECO:0000256" key="2">
    <source>
        <dbReference type="ARBA" id="ARBA00010072"/>
    </source>
</evidence>
<accession>A0A1U9JTG7</accession>
<dbReference type="NCBIfam" id="TIGR01726">
    <property type="entry name" value="HEQRo_perm_3TM"/>
    <property type="match status" value="1"/>
</dbReference>
<sequence>MSAIWPYIPFLLSGLVLTLKVAVGGFLCGIAMALLAIYLWEFAPRFIRFFLTAYVSVIRGLPELLIIFLVYYGGTVILTNIFATYVEVNALAAGIFALAVVSGAYCIEILRSALQNIPAGQNEAAKSLGLGKGTTFFRILMPQMFSHALPGLGNQWLITLKDSALVSLVGTEELMRKTVIVTSIPPRDKPMTFYLIAAALYIAVTGLSMLLLKAASIHLERRK</sequence>
<evidence type="ECO:0000256" key="6">
    <source>
        <dbReference type="ARBA" id="ARBA00022692"/>
    </source>
</evidence>
<evidence type="ECO:0000256" key="7">
    <source>
        <dbReference type="ARBA" id="ARBA00022989"/>
    </source>
</evidence>
<keyword evidence="5" id="KW-0997">Cell inner membrane</keyword>
<organism evidence="11 12">
    <name type="scientific">Candidatus Tokpelaia hoelldobleri</name>
    <dbReference type="NCBI Taxonomy" id="1902579"/>
    <lineage>
        <taxon>Bacteria</taxon>
        <taxon>Pseudomonadati</taxon>
        <taxon>Pseudomonadota</taxon>
        <taxon>Alphaproteobacteria</taxon>
        <taxon>Hyphomicrobiales</taxon>
        <taxon>Candidatus Tokpelaia</taxon>
    </lineage>
</organism>
<evidence type="ECO:0000259" key="10">
    <source>
        <dbReference type="PROSITE" id="PS50928"/>
    </source>
</evidence>
<dbReference type="InterPro" id="IPR051613">
    <property type="entry name" value="ABC_transp_permease_HisMQ"/>
</dbReference>
<feature type="domain" description="ABC transmembrane type-1" evidence="10">
    <location>
        <begin position="11"/>
        <end position="213"/>
    </location>
</feature>
<dbReference type="KEGG" id="thd:BHV28_04460"/>
<evidence type="ECO:0000256" key="4">
    <source>
        <dbReference type="ARBA" id="ARBA00022475"/>
    </source>
</evidence>
<dbReference type="InterPro" id="IPR000515">
    <property type="entry name" value="MetI-like"/>
</dbReference>
<keyword evidence="4" id="KW-1003">Cell membrane</keyword>
<keyword evidence="7 9" id="KW-1133">Transmembrane helix</keyword>
<reference evidence="11 12" key="2">
    <citation type="journal article" date="2016" name="Sci. Rep.">
        <title>The genome of Rhizobiales bacteria in predatory ants reveals urease gene functions but no genes for nitrogen fixation.</title>
        <authorList>
            <person name="Neuvonen M.M."/>
            <person name="Tamarit D."/>
            <person name="Naslund K."/>
            <person name="Liebig J."/>
            <person name="Feldhaar H."/>
            <person name="Moran N.A."/>
            <person name="Guy L."/>
            <person name="Andersson S.G."/>
        </authorList>
    </citation>
    <scope>NUCLEOTIDE SEQUENCE [LARGE SCALE GENOMIC DNA]</scope>
    <source>
        <strain evidence="11 12">Hsal</strain>
    </source>
</reference>
<dbReference type="Gene3D" id="1.10.3720.10">
    <property type="entry name" value="MetI-like"/>
    <property type="match status" value="1"/>
</dbReference>
<dbReference type="PANTHER" id="PTHR30133:SF2">
    <property type="entry name" value="ARGININE ABC TRANSPORTER PERMEASE PROTEIN ARTQ"/>
    <property type="match status" value="1"/>
</dbReference>
<evidence type="ECO:0000256" key="5">
    <source>
        <dbReference type="ARBA" id="ARBA00022519"/>
    </source>
</evidence>
<dbReference type="AlphaFoldDB" id="A0A1U9JTG7"/>
<feature type="transmembrane region" description="Helical" evidence="9">
    <location>
        <begin position="12"/>
        <end position="40"/>
    </location>
</feature>